<organism evidence="3 4">
    <name type="scientific">Yinghuangia soli</name>
    <dbReference type="NCBI Taxonomy" id="2908204"/>
    <lineage>
        <taxon>Bacteria</taxon>
        <taxon>Bacillati</taxon>
        <taxon>Actinomycetota</taxon>
        <taxon>Actinomycetes</taxon>
        <taxon>Kitasatosporales</taxon>
        <taxon>Streptomycetaceae</taxon>
        <taxon>Yinghuangia</taxon>
    </lineage>
</organism>
<dbReference type="Pfam" id="PF20256">
    <property type="entry name" value="MoCoBD_2"/>
    <property type="match status" value="1"/>
</dbReference>
<dbReference type="PANTHER" id="PTHR11908">
    <property type="entry name" value="XANTHINE DEHYDROGENASE"/>
    <property type="match status" value="1"/>
</dbReference>
<feature type="domain" description="Aldehyde oxidase/xanthine dehydrogenase a/b hammerhead" evidence="2">
    <location>
        <begin position="36"/>
        <end position="142"/>
    </location>
</feature>
<dbReference type="Pfam" id="PF01315">
    <property type="entry name" value="Ald_Xan_dh_C"/>
    <property type="match status" value="1"/>
</dbReference>
<dbReference type="RefSeq" id="WP_235049897.1">
    <property type="nucleotide sequence ID" value="NZ_JAKFHA010000001.1"/>
</dbReference>
<dbReference type="AlphaFoldDB" id="A0AA41PUL2"/>
<dbReference type="InterPro" id="IPR016208">
    <property type="entry name" value="Ald_Oxase/xanthine_DH-like"/>
</dbReference>
<dbReference type="SMART" id="SM01008">
    <property type="entry name" value="Ald_Xan_dh_C"/>
    <property type="match status" value="1"/>
</dbReference>
<dbReference type="Proteomes" id="UP001165378">
    <property type="component" value="Unassembled WGS sequence"/>
</dbReference>
<keyword evidence="4" id="KW-1185">Reference proteome</keyword>
<proteinExistence type="predicted"/>
<keyword evidence="3" id="KW-0560">Oxidoreductase</keyword>
<dbReference type="Pfam" id="PF02738">
    <property type="entry name" value="MoCoBD_1"/>
    <property type="match status" value="1"/>
</dbReference>
<dbReference type="EMBL" id="JAKFHA010000001">
    <property type="protein sequence ID" value="MCF2525877.1"/>
    <property type="molecule type" value="Genomic_DNA"/>
</dbReference>
<name>A0AA41PUL2_9ACTN</name>
<dbReference type="PANTHER" id="PTHR11908:SF157">
    <property type="entry name" value="XANTHINE DEHYDROGENASE SUBUNIT D-RELATED"/>
    <property type="match status" value="1"/>
</dbReference>
<gene>
    <name evidence="3" type="primary">pucD</name>
    <name evidence="3" type="ORF">LZ495_01370</name>
</gene>
<evidence type="ECO:0000256" key="1">
    <source>
        <dbReference type="SAM" id="MobiDB-lite"/>
    </source>
</evidence>
<dbReference type="InterPro" id="IPR017609">
    <property type="entry name" value="Xanthine_dehydrogenase_dsu"/>
</dbReference>
<evidence type="ECO:0000313" key="3">
    <source>
        <dbReference type="EMBL" id="MCF2525877.1"/>
    </source>
</evidence>
<dbReference type="InterPro" id="IPR000674">
    <property type="entry name" value="Ald_Oxase/Xan_DH_a/b"/>
</dbReference>
<dbReference type="SUPFAM" id="SSF54665">
    <property type="entry name" value="CO dehydrogenase molybdoprotein N-domain-like"/>
    <property type="match status" value="1"/>
</dbReference>
<comment type="caution">
    <text evidence="3">The sequence shown here is derived from an EMBL/GenBank/DDBJ whole genome shotgun (WGS) entry which is preliminary data.</text>
</comment>
<dbReference type="InterPro" id="IPR046867">
    <property type="entry name" value="AldOxase/xan_DH_MoCoBD2"/>
</dbReference>
<dbReference type="InterPro" id="IPR008274">
    <property type="entry name" value="AldOxase/xan_DH_MoCoBD1"/>
</dbReference>
<dbReference type="NCBIfam" id="TIGR03196">
    <property type="entry name" value="pucD"/>
    <property type="match status" value="1"/>
</dbReference>
<dbReference type="Gene3D" id="3.90.1170.50">
    <property type="entry name" value="Aldehyde oxidase/xanthine dehydrogenase, a/b hammerhead"/>
    <property type="match status" value="1"/>
</dbReference>
<dbReference type="GO" id="GO:0004854">
    <property type="term" value="F:xanthine dehydrogenase activity"/>
    <property type="evidence" value="ECO:0007669"/>
    <property type="project" value="UniProtKB-EC"/>
</dbReference>
<dbReference type="GO" id="GO:0005506">
    <property type="term" value="F:iron ion binding"/>
    <property type="evidence" value="ECO:0007669"/>
    <property type="project" value="InterPro"/>
</dbReference>
<dbReference type="SUPFAM" id="SSF56003">
    <property type="entry name" value="Molybdenum cofactor-binding domain"/>
    <property type="match status" value="1"/>
</dbReference>
<accession>A0AA41PUL2</accession>
<feature type="region of interest" description="Disordered" evidence="1">
    <location>
        <begin position="1"/>
        <end position="29"/>
    </location>
</feature>
<sequence length="772" mass="82092">MPKPTSPARSPQDLDASISGGIGDSPLRPDGTLKVRGEYAYSSDLWAEDMLWGATLRSPHPYARITSIDIGPALAHPGVTAVLTHADVPGENIYGLKVADTPVLAEDVVRYQGEPIALVAADHPETARRALQKIAVAYEVYEPVTDPERAAHDDTLPKLHPGGNVVRYQPIVQGDPDATADVVVSDVYTMGMQDQAFLGPESGLAIPDEDGGVDLYIATQWLHVDQKQTARALGLPPEKVRFTMSGVGGAFGGREDLSMQIHACMLALHTGKPVKMVYSREESFFGHVHRHPAKMYYEHGATKDGKLVYVRARMYFDGGAYASKTPVVVSNGTSLGVGPYQVPNVKIEGWGLYTNNPPCGAMRGLGAVQPAYAYESQMDKLAKALGMDPVVVRQINAVEEGSAMPTGQVLDYPAPVAELLQRLADLPLPPEDRTGPADIRDLPGGISNTTHGEGVVRGVGYSVIIKNISYAEGADDYSTARVRLEVIGDEPVALVHTAAAEVGQGLITVQQQIARSELGVERVTIQTADTNVGDAGSSSASRQTYITGGAVKAACEAVREQLFARVARQFGEDPAELSLSGGKIVSAATGVLADLVDALGDEPIEETREYHHRPTYAMDPETGQSPRVHVQHAFSAHRAVVDVDTELGLVKVVQLDCAQDVGKAVNPDAVVGQIHGGSAQGLGLAVMEEILVKDGRVLNPSFTDYLIPTIMDMPPMTVDVIERADPNAPYGVRGVGEPPTISATPAVVNAIRNATGLNLTHTPVKPEHIVGV</sequence>
<evidence type="ECO:0000259" key="2">
    <source>
        <dbReference type="SMART" id="SM01008"/>
    </source>
</evidence>
<reference evidence="3" key="1">
    <citation type="submission" date="2022-01" db="EMBL/GenBank/DDBJ databases">
        <title>Genome-Based Taxonomic Classification of the Phylum Actinobacteria.</title>
        <authorList>
            <person name="Gao Y."/>
        </authorList>
    </citation>
    <scope>NUCLEOTIDE SEQUENCE</scope>
    <source>
        <strain evidence="3">KLBMP 8922</strain>
    </source>
</reference>
<evidence type="ECO:0000313" key="4">
    <source>
        <dbReference type="Proteomes" id="UP001165378"/>
    </source>
</evidence>
<dbReference type="EC" id="1.17.1.4" evidence="3"/>
<dbReference type="InterPro" id="IPR036856">
    <property type="entry name" value="Ald_Oxase/Xan_DH_a/b_sf"/>
</dbReference>
<dbReference type="InterPro" id="IPR037165">
    <property type="entry name" value="AldOxase/xan_DH_Mopterin-bd_sf"/>
</dbReference>
<protein>
    <submittedName>
        <fullName evidence="3">Xanthine dehydrogenase subunit D</fullName>
        <ecNumber evidence="3">1.17.1.4</ecNumber>
    </submittedName>
</protein>
<dbReference type="Gene3D" id="3.30.365.10">
    <property type="entry name" value="Aldehyde oxidase/xanthine dehydrogenase, molybdopterin binding domain"/>
    <property type="match status" value="4"/>
</dbReference>